<dbReference type="AlphaFoldDB" id="A0A419W4J6"/>
<organism evidence="2 3">
    <name type="scientific">Mangrovibacterium diazotrophicum</name>
    <dbReference type="NCBI Taxonomy" id="1261403"/>
    <lineage>
        <taxon>Bacteria</taxon>
        <taxon>Pseudomonadati</taxon>
        <taxon>Bacteroidota</taxon>
        <taxon>Bacteroidia</taxon>
        <taxon>Marinilabiliales</taxon>
        <taxon>Prolixibacteraceae</taxon>
        <taxon>Mangrovibacterium</taxon>
    </lineage>
</organism>
<keyword evidence="3" id="KW-1185">Reference proteome</keyword>
<evidence type="ECO:0000313" key="2">
    <source>
        <dbReference type="EMBL" id="RKD90362.1"/>
    </source>
</evidence>
<comment type="caution">
    <text evidence="2">The sequence shown here is derived from an EMBL/GenBank/DDBJ whole genome shotgun (WGS) entry which is preliminary data.</text>
</comment>
<proteinExistence type="predicted"/>
<evidence type="ECO:0000259" key="1">
    <source>
        <dbReference type="Pfam" id="PF00149"/>
    </source>
</evidence>
<dbReference type="GO" id="GO:0016788">
    <property type="term" value="F:hydrolase activity, acting on ester bonds"/>
    <property type="evidence" value="ECO:0007669"/>
    <property type="project" value="TreeGrafter"/>
</dbReference>
<gene>
    <name evidence="2" type="ORF">BC643_0699</name>
</gene>
<dbReference type="EMBL" id="RAPN01000001">
    <property type="protein sequence ID" value="RKD90362.1"/>
    <property type="molecule type" value="Genomic_DNA"/>
</dbReference>
<dbReference type="SUPFAM" id="SSF56300">
    <property type="entry name" value="Metallo-dependent phosphatases"/>
    <property type="match status" value="1"/>
</dbReference>
<dbReference type="OrthoDB" id="9816081at2"/>
<dbReference type="Gene3D" id="3.60.21.10">
    <property type="match status" value="1"/>
</dbReference>
<name>A0A419W4J6_9BACT</name>
<dbReference type="GO" id="GO:0005737">
    <property type="term" value="C:cytoplasm"/>
    <property type="evidence" value="ECO:0007669"/>
    <property type="project" value="TreeGrafter"/>
</dbReference>
<reference evidence="2 3" key="1">
    <citation type="submission" date="2018-09" db="EMBL/GenBank/DDBJ databases">
        <title>Genomic Encyclopedia of Archaeal and Bacterial Type Strains, Phase II (KMG-II): from individual species to whole genera.</title>
        <authorList>
            <person name="Goeker M."/>
        </authorList>
    </citation>
    <scope>NUCLEOTIDE SEQUENCE [LARGE SCALE GENOMIC DNA]</scope>
    <source>
        <strain evidence="2 3">DSM 27148</strain>
    </source>
</reference>
<dbReference type="InterPro" id="IPR004843">
    <property type="entry name" value="Calcineurin-like_PHP"/>
</dbReference>
<sequence length="332" mass="37823">MKRLVGVVLFAFFIVVSVNGQEKQTLKFNNNRELKILQFTDTHTNIEKNKRVEVFEYIRKIVELEKPDLVVLTGDIATDGNPARTYDAFEKLFEEENLPWALVLGNHDSQADWNRQQVATYVQGLKNCLNADRADTDGGSNFVLPVYSSDNEKEALLYFMDSQAYSTLEPLVGGWGWFSHNQVEWYRAQSAQFTAQNNGKPFPALAFFHIPLPEYYAAWTNKDAKAVGRRIESECGPEINTGMFAAMVESGDVMGTFVGHDHYNDYIGVQYNIALAYGRVTKPREKRKQPIPGGRMIVLKEGQRAFDTWIRDVNGKKVYECKYPASFVSVRE</sequence>
<dbReference type="PANTHER" id="PTHR32440:SF11">
    <property type="entry name" value="METALLOPHOSPHOESTERASE DOMAIN-CONTAINING PROTEIN"/>
    <property type="match status" value="1"/>
</dbReference>
<protein>
    <submittedName>
        <fullName evidence="2">Calcineurin-like phosphoesterase family protein</fullName>
    </submittedName>
</protein>
<dbReference type="InterPro" id="IPR029052">
    <property type="entry name" value="Metallo-depent_PP-like"/>
</dbReference>
<dbReference type="CDD" id="cd07383">
    <property type="entry name" value="MPP_Dcr2"/>
    <property type="match status" value="1"/>
</dbReference>
<dbReference type="Pfam" id="PF00149">
    <property type="entry name" value="Metallophos"/>
    <property type="match status" value="1"/>
</dbReference>
<dbReference type="RefSeq" id="WP_120271773.1">
    <property type="nucleotide sequence ID" value="NZ_RAPN01000001.1"/>
</dbReference>
<dbReference type="Proteomes" id="UP000283387">
    <property type="component" value="Unassembled WGS sequence"/>
</dbReference>
<dbReference type="PANTHER" id="PTHR32440">
    <property type="entry name" value="PHOSPHATASE DCR2-RELATED-RELATED"/>
    <property type="match status" value="1"/>
</dbReference>
<feature type="domain" description="Calcineurin-like phosphoesterase" evidence="1">
    <location>
        <begin position="34"/>
        <end position="262"/>
    </location>
</feature>
<evidence type="ECO:0000313" key="3">
    <source>
        <dbReference type="Proteomes" id="UP000283387"/>
    </source>
</evidence>
<accession>A0A419W4J6</accession>